<dbReference type="Proteomes" id="UP000002949">
    <property type="component" value="Unassembled WGS sequence"/>
</dbReference>
<accession>G6YLA1</accession>
<organism evidence="4 5">
    <name type="scientific">Mesorhizobium amorphae CCNWGS0123</name>
    <dbReference type="NCBI Taxonomy" id="1082933"/>
    <lineage>
        <taxon>Bacteria</taxon>
        <taxon>Pseudomonadati</taxon>
        <taxon>Pseudomonadota</taxon>
        <taxon>Alphaproteobacteria</taxon>
        <taxon>Hyphomicrobiales</taxon>
        <taxon>Phyllobacteriaceae</taxon>
        <taxon>Mesorhizobium</taxon>
    </lineage>
</organism>
<dbReference type="Gene3D" id="3.30.429.10">
    <property type="entry name" value="Macrophage Migration Inhibitory Factor"/>
    <property type="match status" value="1"/>
</dbReference>
<dbReference type="PATRIC" id="fig|1082933.3.peg.6574"/>
<gene>
    <name evidence="4" type="ORF">MEA186_33934</name>
</gene>
<dbReference type="InterPro" id="IPR004370">
    <property type="entry name" value="4-OT-like_dom"/>
</dbReference>
<evidence type="ECO:0000256" key="2">
    <source>
        <dbReference type="ARBA" id="ARBA00023235"/>
    </source>
</evidence>
<name>G6YLA1_9HYPH</name>
<reference evidence="4 5" key="1">
    <citation type="journal article" date="2012" name="J. Bacteriol.">
        <title>Draft Genome Sequence of Plant Growth-Promoting Rhizobium Mesorhizobium amorphae, Isolated from Zinc-Lead Mine Tailings.</title>
        <authorList>
            <person name="Hao X."/>
            <person name="Lin Y."/>
            <person name="Johnstone L."/>
            <person name="Baltrus D.A."/>
            <person name="Miller S.J."/>
            <person name="Wei G."/>
            <person name="Rensing C."/>
        </authorList>
    </citation>
    <scope>NUCLEOTIDE SEQUENCE [LARGE SCALE GENOMIC DNA]</scope>
    <source>
        <strain evidence="4 5">CCNWGS0123</strain>
    </source>
</reference>
<dbReference type="EMBL" id="AGSN01000247">
    <property type="protein sequence ID" value="EHH03017.1"/>
    <property type="molecule type" value="Genomic_DNA"/>
</dbReference>
<protein>
    <recommendedName>
        <fullName evidence="3">4-oxalocrotonate tautomerase-like domain-containing protein</fullName>
    </recommendedName>
</protein>
<dbReference type="OrthoDB" id="3395834at2"/>
<evidence type="ECO:0000259" key="3">
    <source>
        <dbReference type="Pfam" id="PF01361"/>
    </source>
</evidence>
<keyword evidence="5" id="KW-1185">Reference proteome</keyword>
<evidence type="ECO:0000313" key="5">
    <source>
        <dbReference type="Proteomes" id="UP000002949"/>
    </source>
</evidence>
<dbReference type="InterPro" id="IPR014347">
    <property type="entry name" value="Tautomerase/MIF_sf"/>
</dbReference>
<evidence type="ECO:0000256" key="1">
    <source>
        <dbReference type="ARBA" id="ARBA00006723"/>
    </source>
</evidence>
<dbReference type="PANTHER" id="PTHR35530:SF2">
    <property type="entry name" value="BSL4019 PROTEIN"/>
    <property type="match status" value="1"/>
</dbReference>
<dbReference type="KEGG" id="mamo:A6B35_24575"/>
<evidence type="ECO:0000313" key="4">
    <source>
        <dbReference type="EMBL" id="EHH03017.1"/>
    </source>
</evidence>
<dbReference type="AlphaFoldDB" id="G6YLA1"/>
<dbReference type="SUPFAM" id="SSF55331">
    <property type="entry name" value="Tautomerase/MIF"/>
    <property type="match status" value="1"/>
</dbReference>
<comment type="similarity">
    <text evidence="1">Belongs to the 4-oxalocrotonate tautomerase family.</text>
</comment>
<keyword evidence="2" id="KW-0413">Isomerase</keyword>
<proteinExistence type="inferred from homology"/>
<dbReference type="GO" id="GO:0016853">
    <property type="term" value="F:isomerase activity"/>
    <property type="evidence" value="ECO:0007669"/>
    <property type="project" value="UniProtKB-KW"/>
</dbReference>
<dbReference type="Pfam" id="PF01361">
    <property type="entry name" value="Tautomerase"/>
    <property type="match status" value="1"/>
</dbReference>
<dbReference type="eggNOG" id="COG1942">
    <property type="taxonomic scope" value="Bacteria"/>
</dbReference>
<sequence length="64" mass="7110">MPLVKIDLYPGRSPGQKHEVANAITRVFVEKLASDPRDVMVIFNDTPAQDWFTAGAPMQRPAKS</sequence>
<dbReference type="STRING" id="1082933.A6B35_24575"/>
<feature type="domain" description="4-oxalocrotonate tautomerase-like" evidence="3">
    <location>
        <begin position="2"/>
        <end position="56"/>
    </location>
</feature>
<dbReference type="PANTHER" id="PTHR35530">
    <property type="entry name" value="TAUTOMERASE-RELATED"/>
    <property type="match status" value="1"/>
</dbReference>
<dbReference type="RefSeq" id="WP_006206581.1">
    <property type="nucleotide sequence ID" value="NZ_AGSN01000247.1"/>
</dbReference>